<gene>
    <name evidence="1" type="ORF">J5A58_04240</name>
</gene>
<dbReference type="RefSeq" id="WP_211806932.1">
    <property type="nucleotide sequence ID" value="NZ_CP072361.1"/>
</dbReference>
<dbReference type="EMBL" id="CP072361">
    <property type="protein sequence ID" value="QUB74767.1"/>
    <property type="molecule type" value="Genomic_DNA"/>
</dbReference>
<dbReference type="Proteomes" id="UP000682195">
    <property type="component" value="Chromosome 1"/>
</dbReference>
<proteinExistence type="predicted"/>
<reference evidence="1 2" key="1">
    <citation type="submission" date="2021-03" db="EMBL/GenBank/DDBJ databases">
        <title>Human Oral Microbial Genomes.</title>
        <authorList>
            <person name="Johnston C.D."/>
            <person name="Chen T."/>
            <person name="Dewhirst F.E."/>
        </authorList>
    </citation>
    <scope>NUCLEOTIDE SEQUENCE [LARGE SCALE GENOMIC DNA]</scope>
    <source>
        <strain evidence="1 2">F0054</strain>
    </source>
</reference>
<evidence type="ECO:0000313" key="1">
    <source>
        <dbReference type="EMBL" id="QUB74767.1"/>
    </source>
</evidence>
<organism evidence="1 2">
    <name type="scientific">Prevotella melaninogenica</name>
    <dbReference type="NCBI Taxonomy" id="28132"/>
    <lineage>
        <taxon>Bacteria</taxon>
        <taxon>Pseudomonadati</taxon>
        <taxon>Bacteroidota</taxon>
        <taxon>Bacteroidia</taxon>
        <taxon>Bacteroidales</taxon>
        <taxon>Prevotellaceae</taxon>
        <taxon>Prevotella</taxon>
    </lineage>
</organism>
<sequence length="53" mass="6079">MKQACIEWFDDFITFATEKLPEVQYIDGLLAGFLTSYVIDLHATELLPKLKAM</sequence>
<name>A0ABX7XMA2_9BACT</name>
<keyword evidence="2" id="KW-1185">Reference proteome</keyword>
<protein>
    <submittedName>
        <fullName evidence="1">Uncharacterized protein</fullName>
    </submittedName>
</protein>
<accession>A0ABX7XMA2</accession>
<evidence type="ECO:0000313" key="2">
    <source>
        <dbReference type="Proteomes" id="UP000682195"/>
    </source>
</evidence>